<keyword evidence="3" id="KW-1185">Reference proteome</keyword>
<reference evidence="2 3" key="1">
    <citation type="journal article" date="2023" name="bioRxiv">
        <title>Conserved and derived expression patterns and positive selection on dental genes reveal complex evolutionary context of ever-growing rodent molars.</title>
        <authorList>
            <person name="Calamari Z.T."/>
            <person name="Song A."/>
            <person name="Cohen E."/>
            <person name="Akter M."/>
            <person name="Roy R.D."/>
            <person name="Hallikas O."/>
            <person name="Christensen M.M."/>
            <person name="Li P."/>
            <person name="Marangoni P."/>
            <person name="Jernvall J."/>
            <person name="Klein O.D."/>
        </authorList>
    </citation>
    <scope>NUCLEOTIDE SEQUENCE [LARGE SCALE GENOMIC DNA]</scope>
    <source>
        <strain evidence="2">V071</strain>
    </source>
</reference>
<evidence type="ECO:0000256" key="1">
    <source>
        <dbReference type="SAM" id="MobiDB-lite"/>
    </source>
</evidence>
<dbReference type="Proteomes" id="UP001488838">
    <property type="component" value="Unassembled WGS sequence"/>
</dbReference>
<proteinExistence type="predicted"/>
<dbReference type="EMBL" id="JBBHLL010000287">
    <property type="protein sequence ID" value="KAK7806914.1"/>
    <property type="molecule type" value="Genomic_DNA"/>
</dbReference>
<accession>A0AAW0HXX5</accession>
<protein>
    <submittedName>
        <fullName evidence="2">Uncharacterized protein</fullName>
    </submittedName>
</protein>
<evidence type="ECO:0000313" key="3">
    <source>
        <dbReference type="Proteomes" id="UP001488838"/>
    </source>
</evidence>
<comment type="caution">
    <text evidence="2">The sequence shown here is derived from an EMBL/GenBank/DDBJ whole genome shotgun (WGS) entry which is preliminary data.</text>
</comment>
<feature type="region of interest" description="Disordered" evidence="1">
    <location>
        <begin position="64"/>
        <end position="114"/>
    </location>
</feature>
<dbReference type="AlphaFoldDB" id="A0AAW0HXX5"/>
<organism evidence="2 3">
    <name type="scientific">Myodes glareolus</name>
    <name type="common">Bank vole</name>
    <name type="synonym">Clethrionomys glareolus</name>
    <dbReference type="NCBI Taxonomy" id="447135"/>
    <lineage>
        <taxon>Eukaryota</taxon>
        <taxon>Metazoa</taxon>
        <taxon>Chordata</taxon>
        <taxon>Craniata</taxon>
        <taxon>Vertebrata</taxon>
        <taxon>Euteleostomi</taxon>
        <taxon>Mammalia</taxon>
        <taxon>Eutheria</taxon>
        <taxon>Euarchontoglires</taxon>
        <taxon>Glires</taxon>
        <taxon>Rodentia</taxon>
        <taxon>Myomorpha</taxon>
        <taxon>Muroidea</taxon>
        <taxon>Cricetidae</taxon>
        <taxon>Arvicolinae</taxon>
        <taxon>Myodes</taxon>
    </lineage>
</organism>
<gene>
    <name evidence="2" type="ORF">U0070_026057</name>
</gene>
<evidence type="ECO:0000313" key="2">
    <source>
        <dbReference type="EMBL" id="KAK7806914.1"/>
    </source>
</evidence>
<sequence length="175" mass="18509">MHTGLTLLRHMQMTGLRQARKGLAESSVDDVTHTAYMSRNQFEQEKKPLDSFFWVNEITGEVTLPPGEETTLAASGEKHRAKSGSPPGGTPRAPVAAHRPASPATPEADPRAGNFFLPDSAAPCILCPPGGALPVQQHLGASPSLTVMLPASPSPPLALPGKLRNALTGNNRFSF</sequence>
<name>A0AAW0HXX5_MYOGA</name>